<organism evidence="7 8">
    <name type="scientific">Cardiosporidium cionae</name>
    <dbReference type="NCBI Taxonomy" id="476202"/>
    <lineage>
        <taxon>Eukaryota</taxon>
        <taxon>Sar</taxon>
        <taxon>Alveolata</taxon>
        <taxon>Apicomplexa</taxon>
        <taxon>Aconoidasida</taxon>
        <taxon>Nephromycida</taxon>
        <taxon>Cardiosporidium</taxon>
    </lineage>
</organism>
<protein>
    <submittedName>
        <fullName evidence="7">Oxidoreductase, 2OG-Fe(II) oxygenase family protein</fullName>
    </submittedName>
</protein>
<dbReference type="InterPro" id="IPR044862">
    <property type="entry name" value="Pro_4_hyd_alph_FE2OG_OXY"/>
</dbReference>
<evidence type="ECO:0000313" key="8">
    <source>
        <dbReference type="Proteomes" id="UP000823046"/>
    </source>
</evidence>
<evidence type="ECO:0000256" key="2">
    <source>
        <dbReference type="ARBA" id="ARBA00022723"/>
    </source>
</evidence>
<reference evidence="7 8" key="1">
    <citation type="journal article" date="2020" name="bioRxiv">
        <title>Metabolic contributions of an alphaproteobacterial endosymbiont in the apicomplexan Cardiosporidium cionae.</title>
        <authorList>
            <person name="Hunter E.S."/>
            <person name="Paight C.J."/>
            <person name="Lane C.E."/>
        </authorList>
    </citation>
    <scope>NUCLEOTIDE SEQUENCE [LARGE SCALE GENOMIC DNA]</scope>
    <source>
        <strain evidence="7">ESH_2018</strain>
    </source>
</reference>
<keyword evidence="8" id="KW-1185">Reference proteome</keyword>
<keyword evidence="5" id="KW-0408">Iron</keyword>
<dbReference type="PANTHER" id="PTHR10869:SF246">
    <property type="entry name" value="TRANSMEMBRANE PROLYL 4-HYDROXYLASE"/>
    <property type="match status" value="1"/>
</dbReference>
<comment type="caution">
    <text evidence="7">The sequence shown here is derived from an EMBL/GenBank/DDBJ whole genome shotgun (WGS) entry which is preliminary data.</text>
</comment>
<dbReference type="InterPro" id="IPR006620">
    <property type="entry name" value="Pro_4_hyd_alph"/>
</dbReference>
<evidence type="ECO:0000313" key="7">
    <source>
        <dbReference type="EMBL" id="KAF8822567.1"/>
    </source>
</evidence>
<keyword evidence="3" id="KW-0223">Dioxygenase</keyword>
<sequence length="153" mass="17260">MLPEDYISSDSSNRTSYSVRLEAAETYIIETIENRAAAVAHMDVSHLEPLVVVKYDKGQYFKEHHDGKFRPVTVLIYLNEVEEGGETQFLRLGIKVLPSCGSALTWRNCDESGEADLNLLHEGLPPIKGVKWAVNCFFNCKPIRKESEQEEAS</sequence>
<keyword evidence="4" id="KW-0560">Oxidoreductase</keyword>
<dbReference type="Proteomes" id="UP000823046">
    <property type="component" value="Unassembled WGS sequence"/>
</dbReference>
<keyword evidence="2" id="KW-0479">Metal-binding</keyword>
<evidence type="ECO:0000256" key="5">
    <source>
        <dbReference type="ARBA" id="ARBA00023004"/>
    </source>
</evidence>
<evidence type="ECO:0000256" key="1">
    <source>
        <dbReference type="ARBA" id="ARBA00001961"/>
    </source>
</evidence>
<accession>A0ABQ7JEY4</accession>
<dbReference type="Pfam" id="PF13640">
    <property type="entry name" value="2OG-FeII_Oxy_3"/>
    <property type="match status" value="1"/>
</dbReference>
<evidence type="ECO:0000256" key="3">
    <source>
        <dbReference type="ARBA" id="ARBA00022964"/>
    </source>
</evidence>
<dbReference type="SMART" id="SM00702">
    <property type="entry name" value="P4Hc"/>
    <property type="match status" value="1"/>
</dbReference>
<dbReference type="Gene3D" id="2.60.120.620">
    <property type="entry name" value="q2cbj1_9rhob like domain"/>
    <property type="match status" value="1"/>
</dbReference>
<feature type="domain" description="Fe2OG dioxygenase" evidence="6">
    <location>
        <begin position="45"/>
        <end position="141"/>
    </location>
</feature>
<dbReference type="PROSITE" id="PS51471">
    <property type="entry name" value="FE2OG_OXY"/>
    <property type="match status" value="1"/>
</dbReference>
<dbReference type="InterPro" id="IPR005123">
    <property type="entry name" value="Oxoglu/Fe-dep_dioxygenase_dom"/>
</dbReference>
<dbReference type="InterPro" id="IPR045054">
    <property type="entry name" value="P4HA-like"/>
</dbReference>
<gene>
    <name evidence="7" type="ORF">IE077_004525</name>
</gene>
<dbReference type="PANTHER" id="PTHR10869">
    <property type="entry name" value="PROLYL 4-HYDROXYLASE ALPHA SUBUNIT"/>
    <property type="match status" value="1"/>
</dbReference>
<comment type="cofactor">
    <cofactor evidence="1">
        <name>L-ascorbate</name>
        <dbReference type="ChEBI" id="CHEBI:38290"/>
    </cofactor>
</comment>
<evidence type="ECO:0000256" key="4">
    <source>
        <dbReference type="ARBA" id="ARBA00023002"/>
    </source>
</evidence>
<evidence type="ECO:0000259" key="6">
    <source>
        <dbReference type="PROSITE" id="PS51471"/>
    </source>
</evidence>
<proteinExistence type="predicted"/>
<name>A0ABQ7JEY4_9APIC</name>
<dbReference type="EMBL" id="JADAQX010000042">
    <property type="protein sequence ID" value="KAF8822567.1"/>
    <property type="molecule type" value="Genomic_DNA"/>
</dbReference>